<dbReference type="Pfam" id="PF04230">
    <property type="entry name" value="PS_pyruv_trans"/>
    <property type="match status" value="1"/>
</dbReference>
<organism evidence="2 3">
    <name type="scientific">Clostridium lentum</name>
    <dbReference type="NCBI Taxonomy" id="2763037"/>
    <lineage>
        <taxon>Bacteria</taxon>
        <taxon>Bacillati</taxon>
        <taxon>Bacillota</taxon>
        <taxon>Clostridia</taxon>
        <taxon>Eubacteriales</taxon>
        <taxon>Clostridiaceae</taxon>
        <taxon>Clostridium</taxon>
    </lineage>
</organism>
<dbReference type="EMBL" id="JACOOQ010000001">
    <property type="protein sequence ID" value="MBC5638950.1"/>
    <property type="molecule type" value="Genomic_DNA"/>
</dbReference>
<evidence type="ECO:0000259" key="1">
    <source>
        <dbReference type="Pfam" id="PF04230"/>
    </source>
</evidence>
<comment type="caution">
    <text evidence="2">The sequence shown here is derived from an EMBL/GenBank/DDBJ whole genome shotgun (WGS) entry which is preliminary data.</text>
</comment>
<name>A0A8I0DMC4_9CLOT</name>
<feature type="domain" description="Polysaccharide pyruvyl transferase" evidence="1">
    <location>
        <begin position="51"/>
        <end position="291"/>
    </location>
</feature>
<proteinExistence type="predicted"/>
<keyword evidence="3" id="KW-1185">Reference proteome</keyword>
<dbReference type="InterPro" id="IPR007345">
    <property type="entry name" value="Polysacch_pyruvyl_Trfase"/>
</dbReference>
<dbReference type="GO" id="GO:0016740">
    <property type="term" value="F:transferase activity"/>
    <property type="evidence" value="ECO:0007669"/>
    <property type="project" value="UniProtKB-KW"/>
</dbReference>
<keyword evidence="2" id="KW-0808">Transferase</keyword>
<dbReference type="Proteomes" id="UP000662088">
    <property type="component" value="Unassembled WGS sequence"/>
</dbReference>
<gene>
    <name evidence="2" type="ORF">H8R92_00615</name>
</gene>
<reference evidence="2" key="1">
    <citation type="submission" date="2020-08" db="EMBL/GenBank/DDBJ databases">
        <title>Genome public.</title>
        <authorList>
            <person name="Liu C."/>
            <person name="Sun Q."/>
        </authorList>
    </citation>
    <scope>NUCLEOTIDE SEQUENCE</scope>
    <source>
        <strain evidence="2">NSJ-42</strain>
    </source>
</reference>
<protein>
    <submittedName>
        <fullName evidence="2">Polysaccharide pyruvyl transferase family protein</fullName>
    </submittedName>
</protein>
<evidence type="ECO:0000313" key="3">
    <source>
        <dbReference type="Proteomes" id="UP000662088"/>
    </source>
</evidence>
<dbReference type="AlphaFoldDB" id="A0A8I0DMC4"/>
<dbReference type="RefSeq" id="WP_022212202.1">
    <property type="nucleotide sequence ID" value="NZ_JACOOQ010000001.1"/>
</dbReference>
<sequence length="358" mass="42648">MRKIKELLIRRLNEDQINKIMYSIGFRYYNIFKKYKDKKKIIHILTPLHGNMGDQAIVYATNKYLRDNFSNYEIIEVYRRDIYKYMKAIKKVVNPDDLIVLIGGGNMGNLWIDEERDRRFVIKNFPNNKIISMPQTISFTLDADGKKEFLKTQQIYNKNKNLILISREKTSYKIMKENFKDKNVILNPDTVLYLNNTIHDNKFKREYIMTCLRNDKESVLGSNKEKLITDLKRNHGQVVEFDTVINKTVTKEEREKELNKMFDKFSKSKIVITDRLHGMVFCAITKTPCIVTKSLDHKVTGTYVWIKDLNYIKLVDKLDFKYIEPLINELINLKEFNDIKFKDIYFDKLTEKIKEVIK</sequence>
<evidence type="ECO:0000313" key="2">
    <source>
        <dbReference type="EMBL" id="MBC5638950.1"/>
    </source>
</evidence>
<accession>A0A8I0DMC4</accession>